<proteinExistence type="predicted"/>
<keyword evidence="6" id="KW-1185">Reference proteome</keyword>
<evidence type="ECO:0000259" key="4">
    <source>
        <dbReference type="PROSITE" id="PS50995"/>
    </source>
</evidence>
<organism evidence="5 6">
    <name type="scientific">Alkalibaculum sporogenes</name>
    <dbReference type="NCBI Taxonomy" id="2655001"/>
    <lineage>
        <taxon>Bacteria</taxon>
        <taxon>Bacillati</taxon>
        <taxon>Bacillota</taxon>
        <taxon>Clostridia</taxon>
        <taxon>Eubacteriales</taxon>
        <taxon>Eubacteriaceae</taxon>
        <taxon>Alkalibaculum</taxon>
    </lineage>
</organism>
<dbReference type="InterPro" id="IPR000835">
    <property type="entry name" value="HTH_MarR-typ"/>
</dbReference>
<dbReference type="SMART" id="SM00347">
    <property type="entry name" value="HTH_MARR"/>
    <property type="match status" value="1"/>
</dbReference>
<evidence type="ECO:0000256" key="2">
    <source>
        <dbReference type="ARBA" id="ARBA00023125"/>
    </source>
</evidence>
<protein>
    <submittedName>
        <fullName evidence="5">MarR family transcriptional regulator</fullName>
    </submittedName>
</protein>
<evidence type="ECO:0000313" key="6">
    <source>
        <dbReference type="Proteomes" id="UP000440004"/>
    </source>
</evidence>
<accession>A0A6A7K7Y3</accession>
<gene>
    <name evidence="5" type="ORF">GC105_07035</name>
</gene>
<reference evidence="5 6" key="1">
    <citation type="submission" date="2019-10" db="EMBL/GenBank/DDBJ databases">
        <title>Alkalibaculum tamaniensis sp.nov., a new alkaliphilic acetogen, isolated on methoxylated aromatics from a mud volcano.</title>
        <authorList>
            <person name="Khomyakova M.A."/>
            <person name="Merkel A.Y."/>
            <person name="Bonch-Osmolovskaya E.A."/>
            <person name="Slobodkin A.I."/>
        </authorList>
    </citation>
    <scope>NUCLEOTIDE SEQUENCE [LARGE SCALE GENOMIC DNA]</scope>
    <source>
        <strain evidence="5 6">M08DMB</strain>
    </source>
</reference>
<dbReference type="InterPro" id="IPR036388">
    <property type="entry name" value="WH-like_DNA-bd_sf"/>
</dbReference>
<dbReference type="PANTHER" id="PTHR42756:SF1">
    <property type="entry name" value="TRANSCRIPTIONAL REPRESSOR OF EMRAB OPERON"/>
    <property type="match status" value="1"/>
</dbReference>
<evidence type="ECO:0000256" key="1">
    <source>
        <dbReference type="ARBA" id="ARBA00023015"/>
    </source>
</evidence>
<evidence type="ECO:0000256" key="3">
    <source>
        <dbReference type="ARBA" id="ARBA00023163"/>
    </source>
</evidence>
<dbReference type="PROSITE" id="PS50995">
    <property type="entry name" value="HTH_MARR_2"/>
    <property type="match status" value="1"/>
</dbReference>
<feature type="domain" description="HTH marR-type" evidence="4">
    <location>
        <begin position="23"/>
        <end position="161"/>
    </location>
</feature>
<keyword evidence="2" id="KW-0238">DNA-binding</keyword>
<dbReference type="PANTHER" id="PTHR42756">
    <property type="entry name" value="TRANSCRIPTIONAL REGULATOR, MARR"/>
    <property type="match status" value="1"/>
</dbReference>
<keyword evidence="1" id="KW-0805">Transcription regulation</keyword>
<evidence type="ECO:0000313" key="5">
    <source>
        <dbReference type="EMBL" id="MPW25540.1"/>
    </source>
</evidence>
<sequence>MLDFELNGIRRLYIMSKLIEVKIAELASMLPMFIGVLIDGSEMDTSVKLNVSEGKTLMFLHKHEGDPMTDYSRKVGLSKGSFTTVADSLVKKGFIKRVSVSNDRRKYALMLTDIGKDIAKQIDAGFNKHIAKKVSQLEEEDINNLHKALEIMVYTMDKLKEREDQI</sequence>
<dbReference type="SUPFAM" id="SSF46785">
    <property type="entry name" value="Winged helix' DNA-binding domain"/>
    <property type="match status" value="1"/>
</dbReference>
<comment type="caution">
    <text evidence="5">The sequence shown here is derived from an EMBL/GenBank/DDBJ whole genome shotgun (WGS) entry which is preliminary data.</text>
</comment>
<dbReference type="InterPro" id="IPR036390">
    <property type="entry name" value="WH_DNA-bd_sf"/>
</dbReference>
<name>A0A6A7K7Y3_9FIRM</name>
<dbReference type="EMBL" id="WHNX01000008">
    <property type="protein sequence ID" value="MPW25540.1"/>
    <property type="molecule type" value="Genomic_DNA"/>
</dbReference>
<dbReference type="Proteomes" id="UP000440004">
    <property type="component" value="Unassembled WGS sequence"/>
</dbReference>
<dbReference type="GO" id="GO:0003677">
    <property type="term" value="F:DNA binding"/>
    <property type="evidence" value="ECO:0007669"/>
    <property type="project" value="UniProtKB-KW"/>
</dbReference>
<dbReference type="GO" id="GO:0003700">
    <property type="term" value="F:DNA-binding transcription factor activity"/>
    <property type="evidence" value="ECO:0007669"/>
    <property type="project" value="InterPro"/>
</dbReference>
<dbReference type="Gene3D" id="1.10.10.10">
    <property type="entry name" value="Winged helix-like DNA-binding domain superfamily/Winged helix DNA-binding domain"/>
    <property type="match status" value="1"/>
</dbReference>
<dbReference type="AlphaFoldDB" id="A0A6A7K7Y3"/>
<keyword evidence="3" id="KW-0804">Transcription</keyword>
<dbReference type="Pfam" id="PF01047">
    <property type="entry name" value="MarR"/>
    <property type="match status" value="1"/>
</dbReference>
<dbReference type="PRINTS" id="PR00598">
    <property type="entry name" value="HTHMARR"/>
</dbReference>